<dbReference type="OrthoDB" id="118779at2"/>
<name>A0A428MQB8_9BACT</name>
<keyword evidence="3" id="KW-1185">Reference proteome</keyword>
<feature type="region of interest" description="Disordered" evidence="1">
    <location>
        <begin position="1"/>
        <end position="20"/>
    </location>
</feature>
<dbReference type="EMBL" id="RSDW01000001">
    <property type="protein sequence ID" value="RSL19102.1"/>
    <property type="molecule type" value="Genomic_DNA"/>
</dbReference>
<reference evidence="2 3" key="1">
    <citation type="submission" date="2018-12" db="EMBL/GenBank/DDBJ databases">
        <title>Sequencing of bacterial isolates from soil warming experiment in Harvard Forest, Massachusetts, USA.</title>
        <authorList>
            <person name="Deangelis K."/>
        </authorList>
    </citation>
    <scope>NUCLEOTIDE SEQUENCE [LARGE SCALE GENOMIC DNA]</scope>
    <source>
        <strain evidence="2 3">EB153</strain>
    </source>
</reference>
<accession>A0A428MQB8</accession>
<evidence type="ECO:0000256" key="1">
    <source>
        <dbReference type="SAM" id="MobiDB-lite"/>
    </source>
</evidence>
<comment type="caution">
    <text evidence="2">The sequence shown here is derived from an EMBL/GenBank/DDBJ whole genome shotgun (WGS) entry which is preliminary data.</text>
</comment>
<dbReference type="AlphaFoldDB" id="A0A428MQB8"/>
<proteinExistence type="predicted"/>
<protein>
    <submittedName>
        <fullName evidence="2">Uncharacterized protein</fullName>
    </submittedName>
</protein>
<evidence type="ECO:0000313" key="3">
    <source>
        <dbReference type="Proteomes" id="UP000269669"/>
    </source>
</evidence>
<organism evidence="2 3">
    <name type="scientific">Edaphobacter aggregans</name>
    <dbReference type="NCBI Taxonomy" id="570835"/>
    <lineage>
        <taxon>Bacteria</taxon>
        <taxon>Pseudomonadati</taxon>
        <taxon>Acidobacteriota</taxon>
        <taxon>Terriglobia</taxon>
        <taxon>Terriglobales</taxon>
        <taxon>Acidobacteriaceae</taxon>
        <taxon>Edaphobacter</taxon>
    </lineage>
</organism>
<gene>
    <name evidence="2" type="ORF">EDE15_4731</name>
</gene>
<dbReference type="RefSeq" id="WP_125487372.1">
    <property type="nucleotide sequence ID" value="NZ_RSDW01000001.1"/>
</dbReference>
<sequence>MPRTGGISLDGSTSPNEVSQNGAKSLTLVRMRHLLLAALLTLAPAAVAQSSVCLSAIPDYLRITVEQDNWKILQPQDLTVRDLPVWKANHAGQCPGIASGNFYPKAQSSYIIALIRRDGERVEEQTLLLTLDKKNRTETSVIIPPTAVNTVAVVWKLPRGHWRGIDGTIASISQDSFVSEQIISTATQYYYDGKHLKSFLLSR</sequence>
<feature type="compositionally biased region" description="Polar residues" evidence="1">
    <location>
        <begin position="10"/>
        <end position="20"/>
    </location>
</feature>
<dbReference type="Proteomes" id="UP000269669">
    <property type="component" value="Unassembled WGS sequence"/>
</dbReference>
<evidence type="ECO:0000313" key="2">
    <source>
        <dbReference type="EMBL" id="RSL19102.1"/>
    </source>
</evidence>